<comment type="caution">
    <text evidence="1">The sequence shown here is derived from an EMBL/GenBank/DDBJ whole genome shotgun (WGS) entry which is preliminary data.</text>
</comment>
<dbReference type="AlphaFoldDB" id="A0A7W6JBT4"/>
<evidence type="ECO:0000313" key="1">
    <source>
        <dbReference type="EMBL" id="MBB4082240.1"/>
    </source>
</evidence>
<keyword evidence="2" id="KW-1185">Reference proteome</keyword>
<sequence>MTALPDPDLPEPLARHVVELNAAIARGWVEPARVQAVIEALADLSPSMVSRVSSRMAIQGDVFSVARPALLKEAPNLDETTPWFDPERNRQRLAEQPELAYLLLFHVNGHLREAALNQINDALGSPFFLAAIAQRINDWVPVVRRSAVRCAERVFFTAPPAAVAEVAMFLMERTSHWRRGRDEALWLKRFFASPLVAEGVVDGIRTLQTSIAARTLRHALTGPGLDDRLLDLARNAASPAVRQIAFRTLIDGEACWRIGEDVEMGGWPPRVIRRLPRFERRPVARPISLDEAIALAAADRSAAIRRVAAEGLAKHRRAVEAPERLLSLLMQAPSPAILQRLEFVAQDLGLELPAASGSKGA</sequence>
<dbReference type="RefSeq" id="WP_183203339.1">
    <property type="nucleotide sequence ID" value="NZ_BAAAER010000004.1"/>
</dbReference>
<gene>
    <name evidence="1" type="ORF">GGR12_001079</name>
</gene>
<proteinExistence type="predicted"/>
<name>A0A7W6JBT4_9CAUL</name>
<dbReference type="Proteomes" id="UP000529946">
    <property type="component" value="Unassembled WGS sequence"/>
</dbReference>
<dbReference type="EMBL" id="JACIDM010000001">
    <property type="protein sequence ID" value="MBB4082240.1"/>
    <property type="molecule type" value="Genomic_DNA"/>
</dbReference>
<organism evidence="1 2">
    <name type="scientific">Brevundimonas lenta</name>
    <dbReference type="NCBI Taxonomy" id="424796"/>
    <lineage>
        <taxon>Bacteria</taxon>
        <taxon>Pseudomonadati</taxon>
        <taxon>Pseudomonadota</taxon>
        <taxon>Alphaproteobacteria</taxon>
        <taxon>Caulobacterales</taxon>
        <taxon>Caulobacteraceae</taxon>
        <taxon>Brevundimonas</taxon>
    </lineage>
</organism>
<protein>
    <submittedName>
        <fullName evidence="1">Uncharacterized protein</fullName>
    </submittedName>
</protein>
<reference evidence="1 2" key="1">
    <citation type="submission" date="2020-08" db="EMBL/GenBank/DDBJ databases">
        <title>Genomic Encyclopedia of Type Strains, Phase IV (KMG-IV): sequencing the most valuable type-strain genomes for metagenomic binning, comparative biology and taxonomic classification.</title>
        <authorList>
            <person name="Goeker M."/>
        </authorList>
    </citation>
    <scope>NUCLEOTIDE SEQUENCE [LARGE SCALE GENOMIC DNA]</scope>
    <source>
        <strain evidence="1 2">DSM 23960</strain>
    </source>
</reference>
<evidence type="ECO:0000313" key="2">
    <source>
        <dbReference type="Proteomes" id="UP000529946"/>
    </source>
</evidence>
<accession>A0A7W6JBT4</accession>